<feature type="domain" description="Phospholipid/glycerol acyltransferase" evidence="4">
    <location>
        <begin position="38"/>
        <end position="153"/>
    </location>
</feature>
<dbReference type="InterPro" id="IPR002123">
    <property type="entry name" value="Plipid/glycerol_acylTrfase"/>
</dbReference>
<organism evidence="5 6">
    <name type="scientific">Thermoanaerobacterium thermosaccharolyticum</name>
    <name type="common">Clostridium thermosaccharolyticum</name>
    <dbReference type="NCBI Taxonomy" id="1517"/>
    <lineage>
        <taxon>Bacteria</taxon>
        <taxon>Bacillati</taxon>
        <taxon>Bacillota</taxon>
        <taxon>Clostridia</taxon>
        <taxon>Thermoanaerobacterales</taxon>
        <taxon>Thermoanaerobacteraceae</taxon>
        <taxon>Thermoanaerobacterium</taxon>
    </lineage>
</organism>
<keyword evidence="3" id="KW-1133">Transmembrane helix</keyword>
<name>A0A223HW55_THETR</name>
<dbReference type="PANTHER" id="PTHR10434:SF11">
    <property type="entry name" value="1-ACYL-SN-GLYCEROL-3-PHOSPHATE ACYLTRANSFERASE"/>
    <property type="match status" value="1"/>
</dbReference>
<keyword evidence="1 5" id="KW-0808">Transferase</keyword>
<dbReference type="RefSeq" id="WP_237268806.1">
    <property type="nucleotide sequence ID" value="NZ_CP016893.1"/>
</dbReference>
<accession>A0A223HW55</accession>
<feature type="transmembrane region" description="Helical" evidence="3">
    <location>
        <begin position="57"/>
        <end position="79"/>
    </location>
</feature>
<keyword evidence="3" id="KW-0472">Membrane</keyword>
<evidence type="ECO:0000256" key="1">
    <source>
        <dbReference type="ARBA" id="ARBA00022679"/>
    </source>
</evidence>
<evidence type="ECO:0000313" key="5">
    <source>
        <dbReference type="EMBL" id="AST56709.1"/>
    </source>
</evidence>
<dbReference type="SUPFAM" id="SSF69593">
    <property type="entry name" value="Glycerol-3-phosphate (1)-acyltransferase"/>
    <property type="match status" value="1"/>
</dbReference>
<gene>
    <name evidence="5" type="ORF">Thert_00518</name>
</gene>
<protein>
    <submittedName>
        <fullName evidence="5">Phospholipid glycerol acyltransferase</fullName>
    </submittedName>
</protein>
<dbReference type="SMART" id="SM00563">
    <property type="entry name" value="PlsC"/>
    <property type="match status" value="1"/>
</dbReference>
<dbReference type="GO" id="GO:0006654">
    <property type="term" value="P:phosphatidic acid biosynthetic process"/>
    <property type="evidence" value="ECO:0007669"/>
    <property type="project" value="TreeGrafter"/>
</dbReference>
<reference evidence="5 6" key="1">
    <citation type="submission" date="2016-08" db="EMBL/GenBank/DDBJ databases">
        <title>A novel genetic cassette of butanologenic Thermoanaerobacterium thermosaccharolyticum that directly convert cellulose to butanol.</title>
        <authorList>
            <person name="Li T."/>
            <person name="He J."/>
        </authorList>
    </citation>
    <scope>NUCLEOTIDE SEQUENCE [LARGE SCALE GENOMIC DNA]</scope>
    <source>
        <strain evidence="5 6">TG57</strain>
    </source>
</reference>
<evidence type="ECO:0000256" key="2">
    <source>
        <dbReference type="ARBA" id="ARBA00023315"/>
    </source>
</evidence>
<dbReference type="Proteomes" id="UP000214975">
    <property type="component" value="Chromosome"/>
</dbReference>
<dbReference type="CDD" id="cd07989">
    <property type="entry name" value="LPLAT_AGPAT-like"/>
    <property type="match status" value="1"/>
</dbReference>
<dbReference type="EMBL" id="CP016893">
    <property type="protein sequence ID" value="AST56709.1"/>
    <property type="molecule type" value="Genomic_DNA"/>
</dbReference>
<dbReference type="AlphaFoldDB" id="A0A223HW55"/>
<evidence type="ECO:0000256" key="3">
    <source>
        <dbReference type="SAM" id="Phobius"/>
    </source>
</evidence>
<sequence>MKGFNFYNLARSTLRVLFRYVWKLQIIGIENIPANGPLIIVANHSSLLDGLVMVAAFNFRLTFFSAAYLFDVLGVGFVLKKIKAIPVSTYRKTVSSRRTVKDALDVLKNNGILMIFPEGGLYKTDEIVNIKSGASFFSVKAKSTGITCCYNWN</sequence>
<dbReference type="PANTHER" id="PTHR10434">
    <property type="entry name" value="1-ACYL-SN-GLYCEROL-3-PHOSPHATE ACYLTRANSFERASE"/>
    <property type="match status" value="1"/>
</dbReference>
<keyword evidence="2 5" id="KW-0012">Acyltransferase</keyword>
<keyword evidence="3" id="KW-0812">Transmembrane</keyword>
<dbReference type="Pfam" id="PF01553">
    <property type="entry name" value="Acyltransferase"/>
    <property type="match status" value="1"/>
</dbReference>
<evidence type="ECO:0000259" key="4">
    <source>
        <dbReference type="SMART" id="SM00563"/>
    </source>
</evidence>
<dbReference type="GO" id="GO:0003841">
    <property type="term" value="F:1-acylglycerol-3-phosphate O-acyltransferase activity"/>
    <property type="evidence" value="ECO:0007669"/>
    <property type="project" value="TreeGrafter"/>
</dbReference>
<proteinExistence type="predicted"/>
<evidence type="ECO:0000313" key="6">
    <source>
        <dbReference type="Proteomes" id="UP000214975"/>
    </source>
</evidence>